<proteinExistence type="predicted"/>
<dbReference type="NCBIfam" id="TIGR01317">
    <property type="entry name" value="GOGAT_sm_gam"/>
    <property type="match status" value="1"/>
</dbReference>
<dbReference type="Pfam" id="PF07992">
    <property type="entry name" value="Pyr_redox_2"/>
    <property type="match status" value="2"/>
</dbReference>
<dbReference type="SUPFAM" id="SSF51971">
    <property type="entry name" value="Nucleotide-binding domain"/>
    <property type="match status" value="2"/>
</dbReference>
<dbReference type="Gene3D" id="3.50.50.60">
    <property type="entry name" value="FAD/NAD(P)-binding domain"/>
    <property type="match status" value="2"/>
</dbReference>
<gene>
    <name evidence="3" type="ORF">BJ684DRAFT_11004</name>
</gene>
<sequence length="405" mass="43896">WINPKPPAFHTGKRVAIIGSGPAGLAAADQLNKAGHWVRVFEREDRVGGLLMYGIPGMKLDKGVVDRRVSLMRAEGVDFVTGAHIGPQIPVEEVRKGSDAIILATGSTWPRDLKIPNRNLDGIHFAMEYLTKNTKSILEDDSVTPANQSPEEEGLISAHGKNVIVIGGGDTGNDCIGTAVRQGAASITNFELLPEPPANRGDGNPWPQFPKVFRVDYGHAEVQTHYGNDPREYSILSKEFVSDGSTGRVKGVNTVRVGWEKDEKGAWKMQEVEGSEKFYPADLVLLSMGFLGPEKELLEQMKVEQDARSNIKTVEHPGHHHHRGKYETNVSGVFAAGDCRRGQSLVVWGINEGRQAARAVDAHLRHGRASDLPVSGGLLVRDGPVTSDDPEARPGATTVVAPVRS</sequence>
<name>A0A4P9Y2H7_9FUNG</name>
<protein>
    <recommendedName>
        <fullName evidence="2">FAD/NAD(P)-binding domain-containing protein</fullName>
    </recommendedName>
</protein>
<feature type="domain" description="FAD/NAD(P)-binding" evidence="2">
    <location>
        <begin position="261"/>
        <end position="348"/>
    </location>
</feature>
<evidence type="ECO:0000313" key="3">
    <source>
        <dbReference type="EMBL" id="RKP12782.1"/>
    </source>
</evidence>
<dbReference type="FunFam" id="3.50.50.60:FF:000022">
    <property type="entry name" value="Glutamate synthase [NADH], amyloplastic"/>
    <property type="match status" value="1"/>
</dbReference>
<dbReference type="GO" id="GO:0016639">
    <property type="term" value="F:oxidoreductase activity, acting on the CH-NH2 group of donors, NAD or NADP as acceptor"/>
    <property type="evidence" value="ECO:0007669"/>
    <property type="project" value="InterPro"/>
</dbReference>
<reference evidence="4" key="1">
    <citation type="journal article" date="2018" name="Nat. Microbiol.">
        <title>Leveraging single-cell genomics to expand the fungal tree of life.</title>
        <authorList>
            <person name="Ahrendt S.R."/>
            <person name="Quandt C.A."/>
            <person name="Ciobanu D."/>
            <person name="Clum A."/>
            <person name="Salamov A."/>
            <person name="Andreopoulos B."/>
            <person name="Cheng J.F."/>
            <person name="Woyke T."/>
            <person name="Pelin A."/>
            <person name="Henrissat B."/>
            <person name="Reynolds N.K."/>
            <person name="Benny G.L."/>
            <person name="Smith M.E."/>
            <person name="James T.Y."/>
            <person name="Grigoriev I.V."/>
        </authorList>
    </citation>
    <scope>NUCLEOTIDE SEQUENCE [LARGE SCALE GENOMIC DNA]</scope>
</reference>
<organism evidence="3 4">
    <name type="scientific">Piptocephalis cylindrospora</name>
    <dbReference type="NCBI Taxonomy" id="1907219"/>
    <lineage>
        <taxon>Eukaryota</taxon>
        <taxon>Fungi</taxon>
        <taxon>Fungi incertae sedis</taxon>
        <taxon>Zoopagomycota</taxon>
        <taxon>Zoopagomycotina</taxon>
        <taxon>Zoopagomycetes</taxon>
        <taxon>Zoopagales</taxon>
        <taxon>Piptocephalidaceae</taxon>
        <taxon>Piptocephalis</taxon>
    </lineage>
</organism>
<dbReference type="InterPro" id="IPR051394">
    <property type="entry name" value="Glutamate_Synthase"/>
</dbReference>
<dbReference type="PRINTS" id="PR00419">
    <property type="entry name" value="ADXRDTASE"/>
</dbReference>
<dbReference type="Proteomes" id="UP000267251">
    <property type="component" value="Unassembled WGS sequence"/>
</dbReference>
<dbReference type="GO" id="GO:0006537">
    <property type="term" value="P:glutamate biosynthetic process"/>
    <property type="evidence" value="ECO:0007669"/>
    <property type="project" value="InterPro"/>
</dbReference>
<dbReference type="PANTHER" id="PTHR43100">
    <property type="entry name" value="GLUTAMATE SYNTHASE [NADPH] SMALL CHAIN"/>
    <property type="match status" value="1"/>
</dbReference>
<dbReference type="EMBL" id="KZ988206">
    <property type="protein sequence ID" value="RKP12782.1"/>
    <property type="molecule type" value="Genomic_DNA"/>
</dbReference>
<keyword evidence="4" id="KW-1185">Reference proteome</keyword>
<dbReference type="AlphaFoldDB" id="A0A4P9Y2H7"/>
<feature type="region of interest" description="Disordered" evidence="1">
    <location>
        <begin position="383"/>
        <end position="405"/>
    </location>
</feature>
<feature type="non-terminal residue" evidence="3">
    <location>
        <position position="1"/>
    </location>
</feature>
<dbReference type="InterPro" id="IPR023753">
    <property type="entry name" value="FAD/NAD-binding_dom"/>
</dbReference>
<dbReference type="OrthoDB" id="4327079at2759"/>
<evidence type="ECO:0000313" key="4">
    <source>
        <dbReference type="Proteomes" id="UP000267251"/>
    </source>
</evidence>
<evidence type="ECO:0000259" key="2">
    <source>
        <dbReference type="Pfam" id="PF07992"/>
    </source>
</evidence>
<accession>A0A4P9Y2H7</accession>
<dbReference type="InterPro" id="IPR036188">
    <property type="entry name" value="FAD/NAD-bd_sf"/>
</dbReference>
<feature type="domain" description="FAD/NAD(P)-binding" evidence="2">
    <location>
        <begin position="14"/>
        <end position="194"/>
    </location>
</feature>
<dbReference type="PANTHER" id="PTHR43100:SF1">
    <property type="entry name" value="GLUTAMATE SYNTHASE [NADPH] SMALL CHAIN"/>
    <property type="match status" value="1"/>
</dbReference>
<dbReference type="InterPro" id="IPR006005">
    <property type="entry name" value="Glut_synth_ssu1"/>
</dbReference>
<evidence type="ECO:0000256" key="1">
    <source>
        <dbReference type="SAM" id="MobiDB-lite"/>
    </source>
</evidence>